<evidence type="ECO:0000259" key="1">
    <source>
        <dbReference type="SMART" id="SM00382"/>
    </source>
</evidence>
<dbReference type="RefSeq" id="XP_027610949.1">
    <property type="nucleotide sequence ID" value="XM_027755148.1"/>
</dbReference>
<dbReference type="InterPro" id="IPR003959">
    <property type="entry name" value="ATPase_AAA_core"/>
</dbReference>
<comment type="caution">
    <text evidence="2">The sequence shown here is derived from an EMBL/GenBank/DDBJ whole genome shotgun (WGS) entry which is preliminary data.</text>
</comment>
<dbReference type="OrthoDB" id="2115716at2759"/>
<dbReference type="PANTHER" id="PTHR23077:SF132">
    <property type="entry name" value="ATP-DEPENDENT ZN PROTEASE"/>
    <property type="match status" value="1"/>
</dbReference>
<dbReference type="GO" id="GO:0003723">
    <property type="term" value="F:RNA binding"/>
    <property type="evidence" value="ECO:0007669"/>
    <property type="project" value="TreeGrafter"/>
</dbReference>
<dbReference type="PANTHER" id="PTHR23077">
    <property type="entry name" value="AAA-FAMILY ATPASE"/>
    <property type="match status" value="1"/>
</dbReference>
<evidence type="ECO:0000313" key="3">
    <source>
        <dbReference type="Proteomes" id="UP000287166"/>
    </source>
</evidence>
<organism evidence="2 3">
    <name type="scientific">Sparassis crispa</name>
    <dbReference type="NCBI Taxonomy" id="139825"/>
    <lineage>
        <taxon>Eukaryota</taxon>
        <taxon>Fungi</taxon>
        <taxon>Dikarya</taxon>
        <taxon>Basidiomycota</taxon>
        <taxon>Agaricomycotina</taxon>
        <taxon>Agaricomycetes</taxon>
        <taxon>Polyporales</taxon>
        <taxon>Sparassidaceae</taxon>
        <taxon>Sparassis</taxon>
    </lineage>
</organism>
<keyword evidence="3" id="KW-1185">Reference proteome</keyword>
<sequence length="527" mass="57837">MKHNTTDRAAKELEDAFIKVTFEEDGHGAGAQSTEAFYDTWVDHVSAKFSDAATYGAIALQKLYPEHSIVLSTDRGIDILSFPSAAFLPMSPTETVSSVYFVPFARRLGQIPGILVNMIRFAAFHVSWDAYDFILYIVRYPQGISEIVQHYVLHEGPEEHSRALLVAAGAWQNQLHDEILVFNQGLWRKNHELWMEVQKANWGDVILKESFKTALQKDVRGFFDSEELYKSLSVPWKRGLILHGPPGNGKTISVKAIMKDCDARGYATLYVKSFKSYMGEEGSMAAVFSKAREMAPCVIVLEDLDSLINDANRSFFLNQLDGLEGNDGLLVIGSTNHFDKLDPALSGRPSRFDRKYPFEDPDQDERALYARYWQGKLKSNHSVSFPDSLVDEVASATDGFSFAYLKEAFVSALVLLAGDKGDEKPVFATVLLGQIKSLRDQLKKQPHSAGAQSATGDVRHVRISGGSAAGGSDGLPASCLTLAGRIWSAGESKQARTSVMPGGMPGMGAALEGRPHATLAALGRSFV</sequence>
<dbReference type="InterPro" id="IPR027417">
    <property type="entry name" value="P-loop_NTPase"/>
</dbReference>
<feature type="domain" description="AAA+ ATPase" evidence="1">
    <location>
        <begin position="236"/>
        <end position="362"/>
    </location>
</feature>
<name>A0A401GCX3_9APHY</name>
<dbReference type="GeneID" id="38776953"/>
<dbReference type="STRING" id="139825.A0A401GCX3"/>
<dbReference type="GO" id="GO:0005634">
    <property type="term" value="C:nucleus"/>
    <property type="evidence" value="ECO:0007669"/>
    <property type="project" value="TreeGrafter"/>
</dbReference>
<gene>
    <name evidence="2" type="ORF">SCP_0212380</name>
</gene>
<evidence type="ECO:0000313" key="2">
    <source>
        <dbReference type="EMBL" id="GBE80036.1"/>
    </source>
</evidence>
<reference evidence="2 3" key="1">
    <citation type="journal article" date="2018" name="Sci. Rep.">
        <title>Genome sequence of the cauliflower mushroom Sparassis crispa (Hanabiratake) and its association with beneficial usage.</title>
        <authorList>
            <person name="Kiyama R."/>
            <person name="Furutani Y."/>
            <person name="Kawaguchi K."/>
            <person name="Nakanishi T."/>
        </authorList>
    </citation>
    <scope>NUCLEOTIDE SEQUENCE [LARGE SCALE GENOMIC DNA]</scope>
</reference>
<dbReference type="InParanoid" id="A0A401GCX3"/>
<protein>
    <recommendedName>
        <fullName evidence="1">AAA+ ATPase domain-containing protein</fullName>
    </recommendedName>
</protein>
<dbReference type="Gene3D" id="3.40.50.300">
    <property type="entry name" value="P-loop containing nucleotide triphosphate hydrolases"/>
    <property type="match status" value="1"/>
</dbReference>
<dbReference type="Pfam" id="PF00004">
    <property type="entry name" value="AAA"/>
    <property type="match status" value="1"/>
</dbReference>
<dbReference type="InterPro" id="IPR003593">
    <property type="entry name" value="AAA+_ATPase"/>
</dbReference>
<dbReference type="SUPFAM" id="SSF52540">
    <property type="entry name" value="P-loop containing nucleoside triphosphate hydrolases"/>
    <property type="match status" value="1"/>
</dbReference>
<dbReference type="Gene3D" id="1.10.8.60">
    <property type="match status" value="1"/>
</dbReference>
<proteinExistence type="predicted"/>
<accession>A0A401GCX3</accession>
<dbReference type="EMBL" id="BFAD01000002">
    <property type="protein sequence ID" value="GBE80036.1"/>
    <property type="molecule type" value="Genomic_DNA"/>
</dbReference>
<dbReference type="Proteomes" id="UP000287166">
    <property type="component" value="Unassembled WGS sequence"/>
</dbReference>
<dbReference type="GO" id="GO:0005524">
    <property type="term" value="F:ATP binding"/>
    <property type="evidence" value="ECO:0007669"/>
    <property type="project" value="InterPro"/>
</dbReference>
<dbReference type="InterPro" id="IPR050168">
    <property type="entry name" value="AAA_ATPase_domain"/>
</dbReference>
<dbReference type="GO" id="GO:1990275">
    <property type="term" value="F:preribosome binding"/>
    <property type="evidence" value="ECO:0007669"/>
    <property type="project" value="TreeGrafter"/>
</dbReference>
<dbReference type="GO" id="GO:0016887">
    <property type="term" value="F:ATP hydrolysis activity"/>
    <property type="evidence" value="ECO:0007669"/>
    <property type="project" value="InterPro"/>
</dbReference>
<dbReference type="AlphaFoldDB" id="A0A401GCX3"/>
<dbReference type="SMART" id="SM00382">
    <property type="entry name" value="AAA"/>
    <property type="match status" value="1"/>
</dbReference>
<dbReference type="GO" id="GO:0042254">
    <property type="term" value="P:ribosome biogenesis"/>
    <property type="evidence" value="ECO:0007669"/>
    <property type="project" value="TreeGrafter"/>
</dbReference>